<proteinExistence type="predicted"/>
<gene>
    <name evidence="1" type="ORF">PRL19_09760</name>
</gene>
<dbReference type="RefSeq" id="WP_273742810.1">
    <property type="nucleotide sequence ID" value="NZ_CP117466.1"/>
</dbReference>
<accession>A0ABY7UPH0</accession>
<keyword evidence="2" id="KW-1185">Reference proteome</keyword>
<name>A0ABY7UPH0_9RHOB</name>
<protein>
    <submittedName>
        <fullName evidence="1">Uncharacterized protein</fullName>
    </submittedName>
</protein>
<dbReference type="Proteomes" id="UP001216899">
    <property type="component" value="Chromosome"/>
</dbReference>
<evidence type="ECO:0000313" key="1">
    <source>
        <dbReference type="EMBL" id="WDA11587.1"/>
    </source>
</evidence>
<organism evidence="1 2">
    <name type="scientific">Paracoccus marcusii</name>
    <dbReference type="NCBI Taxonomy" id="59779"/>
    <lineage>
        <taxon>Bacteria</taxon>
        <taxon>Pseudomonadati</taxon>
        <taxon>Pseudomonadota</taxon>
        <taxon>Alphaproteobacteria</taxon>
        <taxon>Rhodobacterales</taxon>
        <taxon>Paracoccaceae</taxon>
        <taxon>Paracoccus</taxon>
    </lineage>
</organism>
<evidence type="ECO:0000313" key="2">
    <source>
        <dbReference type="Proteomes" id="UP001216899"/>
    </source>
</evidence>
<sequence>MTVVDGTSSIKDAFKGMLRNILLEVYQQYVAKGAADMAGNALFSLLSAKGNAFGAGGVKMFAKGGVVGSPTLFGYGGNKTGMMGEAGPEAIMPLKRNAQGQLGVAVSGGGGSQVNIYRNFHIAANGDESVARIVNAQIPRITKASKQAVQDSIRRNKRGF</sequence>
<dbReference type="EMBL" id="CP117466">
    <property type="protein sequence ID" value="WDA11587.1"/>
    <property type="molecule type" value="Genomic_DNA"/>
</dbReference>
<reference evidence="1 2" key="1">
    <citation type="submission" date="2023-02" db="EMBL/GenBank/DDBJ databases">
        <title>Whole genome sequenc of Paracoccus marcusii MBLB0836.</title>
        <authorList>
            <person name="Seo M.-J."/>
            <person name="Cho E.-S."/>
            <person name="Hwang C.Y."/>
        </authorList>
    </citation>
    <scope>NUCLEOTIDE SEQUENCE [LARGE SCALE GENOMIC DNA]</scope>
    <source>
        <strain evidence="1 2">MBLB0836</strain>
    </source>
</reference>